<evidence type="ECO:0000256" key="1">
    <source>
        <dbReference type="ARBA" id="ARBA00014100"/>
    </source>
</evidence>
<reference evidence="2 3" key="1">
    <citation type="journal article" date="2016" name="Infect. Genet. Evol.">
        <title>Molecular characterization of Capim and Enseada orthobunyaviruses.</title>
        <authorList>
            <person name="de Souza W.M."/>
            <person name="Acrani G.O."/>
            <person name="Romeiro M.F."/>
            <person name="Reis O.Jr."/>
            <person name="Tolardo A.L."/>
            <person name="da Silva S.P."/>
            <person name="de Almeida Medeiros D.B."/>
            <person name="Varela M."/>
            <person name="Nunes M.R."/>
            <person name="Figueiredo L.T."/>
        </authorList>
    </citation>
    <scope>NUCLEOTIDE SEQUENCE [LARGE SCALE GENOMIC DNA]</scope>
    <source>
        <strain evidence="2">76V-25880</strain>
    </source>
</reference>
<sequence>MDYRILLENNSERCHSFRLNLTTMEGKELSLALGLWRPTRRLSLLMNKTLLSILLGSSFCVQEKLKVNYVEQTEQTYCLHLELGESKLLITITQNLQEATLNQVPLLSRESQDSWQNTV</sequence>
<protein>
    <recommendedName>
        <fullName evidence="1">Non-structural protein NS-S</fullName>
    </recommendedName>
</protein>
<proteinExistence type="predicted"/>
<dbReference type="GO" id="GO:0016032">
    <property type="term" value="P:viral process"/>
    <property type="evidence" value="ECO:0007669"/>
    <property type="project" value="InterPro"/>
</dbReference>
<dbReference type="RefSeq" id="YP_009666943.1">
    <property type="nucleotide sequence ID" value="NC_043613.1"/>
</dbReference>
<dbReference type="InterPro" id="IPR000797">
    <property type="entry name" value="Bunya_NSs"/>
</dbReference>
<evidence type="ECO:0000313" key="3">
    <source>
        <dbReference type="Proteomes" id="UP000106340"/>
    </source>
</evidence>
<dbReference type="Pfam" id="PF01104">
    <property type="entry name" value="Bunya_NS-S"/>
    <property type="match status" value="1"/>
</dbReference>
<dbReference type="KEGG" id="vg:41324531"/>
<keyword evidence="3" id="KW-1185">Reference proteome</keyword>
<organism evidence="2 3">
    <name type="scientific">Enseada virus</name>
    <dbReference type="NCBI Taxonomy" id="1821545"/>
    <lineage>
        <taxon>Viruses</taxon>
        <taxon>Riboviria</taxon>
        <taxon>Orthornavirae</taxon>
        <taxon>Negarnaviricota</taxon>
        <taxon>Polyploviricotina</taxon>
        <taxon>Bunyaviricetes</taxon>
        <taxon>Elliovirales</taxon>
        <taxon>Peribunyaviridae</taxon>
        <taxon>Orthobunyavirus</taxon>
        <taxon>Orthobunyavirus enseadaense</taxon>
    </lineage>
</organism>
<dbReference type="GeneID" id="41324531"/>
<dbReference type="Proteomes" id="UP000106340">
    <property type="component" value="Genome"/>
</dbReference>
<accession>A0A142K3J9</accession>
<dbReference type="EMBL" id="KU178985">
    <property type="protein sequence ID" value="AMR98954.1"/>
    <property type="molecule type" value="Viral_cRNA"/>
</dbReference>
<name>A0A142K3J9_9VIRU</name>
<evidence type="ECO:0000313" key="2">
    <source>
        <dbReference type="EMBL" id="AMR98954.1"/>
    </source>
</evidence>